<evidence type="ECO:0000313" key="3">
    <source>
        <dbReference type="Proteomes" id="UP001281410"/>
    </source>
</evidence>
<comment type="caution">
    <text evidence="2">The sequence shown here is derived from an EMBL/GenBank/DDBJ whole genome shotgun (WGS) entry which is preliminary data.</text>
</comment>
<dbReference type="AlphaFoldDB" id="A0AAE0A6K5"/>
<feature type="compositionally biased region" description="Basic and acidic residues" evidence="1">
    <location>
        <begin position="192"/>
        <end position="203"/>
    </location>
</feature>
<name>A0AAE0A6K5_9ROSI</name>
<feature type="region of interest" description="Disordered" evidence="1">
    <location>
        <begin position="174"/>
        <end position="203"/>
    </location>
</feature>
<dbReference type="Proteomes" id="UP001281410">
    <property type="component" value="Unassembled WGS sequence"/>
</dbReference>
<organism evidence="2 3">
    <name type="scientific">Dipteronia sinensis</name>
    <dbReference type="NCBI Taxonomy" id="43782"/>
    <lineage>
        <taxon>Eukaryota</taxon>
        <taxon>Viridiplantae</taxon>
        <taxon>Streptophyta</taxon>
        <taxon>Embryophyta</taxon>
        <taxon>Tracheophyta</taxon>
        <taxon>Spermatophyta</taxon>
        <taxon>Magnoliopsida</taxon>
        <taxon>eudicotyledons</taxon>
        <taxon>Gunneridae</taxon>
        <taxon>Pentapetalae</taxon>
        <taxon>rosids</taxon>
        <taxon>malvids</taxon>
        <taxon>Sapindales</taxon>
        <taxon>Sapindaceae</taxon>
        <taxon>Hippocastanoideae</taxon>
        <taxon>Acereae</taxon>
        <taxon>Dipteronia</taxon>
    </lineage>
</organism>
<keyword evidence="3" id="KW-1185">Reference proteome</keyword>
<sequence>MRVRVKVQINVPLIRCLRVDNMGDGVEFIMLLMYERLPKHCFKCGMVDHTTTECILKEPIPIINGVESPHYLSWMRASPPFSHYRNGGRPGITYGRGHSGNMATREDDKIEEFNSSKCSSLADQCMTPALGARKLQDFNLGQVGGSGLVQVAQMDQRPFPIEKGEGLRWPQVAMTDNSSGSGLGLDSGFAVRTREEKRDNDNQ</sequence>
<gene>
    <name evidence="2" type="ORF">Dsin_019027</name>
</gene>
<feature type="compositionally biased region" description="Low complexity" evidence="1">
    <location>
        <begin position="178"/>
        <end position="188"/>
    </location>
</feature>
<proteinExistence type="predicted"/>
<evidence type="ECO:0008006" key="4">
    <source>
        <dbReference type="Google" id="ProtNLM"/>
    </source>
</evidence>
<evidence type="ECO:0000256" key="1">
    <source>
        <dbReference type="SAM" id="MobiDB-lite"/>
    </source>
</evidence>
<evidence type="ECO:0000313" key="2">
    <source>
        <dbReference type="EMBL" id="KAK3204981.1"/>
    </source>
</evidence>
<protein>
    <recommendedName>
        <fullName evidence="4">Zinc knuckle CX2CX4HX4C domain-containing protein</fullName>
    </recommendedName>
</protein>
<dbReference type="EMBL" id="JANJYJ010000006">
    <property type="protein sequence ID" value="KAK3204981.1"/>
    <property type="molecule type" value="Genomic_DNA"/>
</dbReference>
<reference evidence="2" key="1">
    <citation type="journal article" date="2023" name="Plant J.">
        <title>Genome sequences and population genomics provide insights into the demographic history, inbreeding, and mutation load of two 'living fossil' tree species of Dipteronia.</title>
        <authorList>
            <person name="Feng Y."/>
            <person name="Comes H.P."/>
            <person name="Chen J."/>
            <person name="Zhu S."/>
            <person name="Lu R."/>
            <person name="Zhang X."/>
            <person name="Li P."/>
            <person name="Qiu J."/>
            <person name="Olsen K.M."/>
            <person name="Qiu Y."/>
        </authorList>
    </citation>
    <scope>NUCLEOTIDE SEQUENCE</scope>
    <source>
        <strain evidence="2">NBL</strain>
    </source>
</reference>
<accession>A0AAE0A6K5</accession>